<dbReference type="EMBL" id="JBANQN010000012">
    <property type="protein sequence ID" value="KAK6772882.1"/>
    <property type="molecule type" value="Genomic_DNA"/>
</dbReference>
<protein>
    <submittedName>
        <fullName evidence="1">Uncharacterized protein</fullName>
    </submittedName>
</protein>
<keyword evidence="2" id="KW-1185">Reference proteome</keyword>
<dbReference type="Proteomes" id="UP001371456">
    <property type="component" value="Unassembled WGS sequence"/>
</dbReference>
<gene>
    <name evidence="1" type="ORF">RDI58_028120</name>
</gene>
<proteinExistence type="predicted"/>
<comment type="caution">
    <text evidence="1">The sequence shown here is derived from an EMBL/GenBank/DDBJ whole genome shotgun (WGS) entry which is preliminary data.</text>
</comment>
<reference evidence="1 2" key="1">
    <citation type="submission" date="2024-02" db="EMBL/GenBank/DDBJ databases">
        <title>de novo genome assembly of Solanum bulbocastanum strain 11H21.</title>
        <authorList>
            <person name="Hosaka A.J."/>
        </authorList>
    </citation>
    <scope>NUCLEOTIDE SEQUENCE [LARGE SCALE GENOMIC DNA]</scope>
    <source>
        <tissue evidence="1">Young leaves</tissue>
    </source>
</reference>
<name>A0AAN8SSA3_SOLBU</name>
<evidence type="ECO:0000313" key="1">
    <source>
        <dbReference type="EMBL" id="KAK6772882.1"/>
    </source>
</evidence>
<organism evidence="1 2">
    <name type="scientific">Solanum bulbocastanum</name>
    <name type="common">Wild potato</name>
    <dbReference type="NCBI Taxonomy" id="147425"/>
    <lineage>
        <taxon>Eukaryota</taxon>
        <taxon>Viridiplantae</taxon>
        <taxon>Streptophyta</taxon>
        <taxon>Embryophyta</taxon>
        <taxon>Tracheophyta</taxon>
        <taxon>Spermatophyta</taxon>
        <taxon>Magnoliopsida</taxon>
        <taxon>eudicotyledons</taxon>
        <taxon>Gunneridae</taxon>
        <taxon>Pentapetalae</taxon>
        <taxon>asterids</taxon>
        <taxon>lamiids</taxon>
        <taxon>Solanales</taxon>
        <taxon>Solanaceae</taxon>
        <taxon>Solanoideae</taxon>
        <taxon>Solaneae</taxon>
        <taxon>Solanum</taxon>
    </lineage>
</organism>
<accession>A0AAN8SSA3</accession>
<evidence type="ECO:0000313" key="2">
    <source>
        <dbReference type="Proteomes" id="UP001371456"/>
    </source>
</evidence>
<sequence length="12" mass="1225">MIALGTAEGLSY</sequence>